<sequence>MERNSFSVFTVFCCVSLVFGAVTYGGITIEGTKCGQKVCKLSEYCSNFDSTCQQCSSVCDAKGHNYEKQLCESQCQDYLHDLRYVSKTGGDNGDLRVTVQELSRMVTVTLTLVILMLIVLFGVLVFQLYRWKVKKDITWDSIKNKFFKKRNSENINTTPSQDNKKKDLRLEIPSPTLGSEHSPVTVTTSIDRRPAEDSTLDYAYDNPAMTKSHNSSF</sequence>
<keyword evidence="2" id="KW-0812">Transmembrane</keyword>
<reference evidence="5" key="1">
    <citation type="submission" date="2025-08" db="UniProtKB">
        <authorList>
            <consortium name="RefSeq"/>
        </authorList>
    </citation>
    <scope>IDENTIFICATION</scope>
    <source>
        <tissue evidence="5">Gonads</tissue>
    </source>
</reference>
<keyword evidence="2" id="KW-0472">Membrane</keyword>
<evidence type="ECO:0000256" key="2">
    <source>
        <dbReference type="SAM" id="Phobius"/>
    </source>
</evidence>
<feature type="region of interest" description="Disordered" evidence="1">
    <location>
        <begin position="173"/>
        <end position="217"/>
    </location>
</feature>
<dbReference type="FunCoup" id="A0A6J2XSD8">
    <property type="interactions" value="49"/>
</dbReference>
<evidence type="ECO:0000313" key="5">
    <source>
        <dbReference type="RefSeq" id="XP_030753534.1"/>
    </source>
</evidence>
<feature type="transmembrane region" description="Helical" evidence="2">
    <location>
        <begin position="105"/>
        <end position="126"/>
    </location>
</feature>
<protein>
    <submittedName>
        <fullName evidence="5">Protein grindelwald</fullName>
    </submittedName>
</protein>
<keyword evidence="3" id="KW-0732">Signal</keyword>
<dbReference type="Proteomes" id="UP000504635">
    <property type="component" value="Unplaced"/>
</dbReference>
<feature type="signal peptide" evidence="3">
    <location>
        <begin position="1"/>
        <end position="20"/>
    </location>
</feature>
<feature type="compositionally biased region" description="Polar residues" evidence="1">
    <location>
        <begin position="176"/>
        <end position="189"/>
    </location>
</feature>
<feature type="chain" id="PRO_5027059351" evidence="3">
    <location>
        <begin position="21"/>
        <end position="217"/>
    </location>
</feature>
<dbReference type="OrthoDB" id="6599193at2759"/>
<proteinExistence type="predicted"/>
<organism evidence="4 5">
    <name type="scientific">Sitophilus oryzae</name>
    <name type="common">Rice weevil</name>
    <name type="synonym">Curculio oryzae</name>
    <dbReference type="NCBI Taxonomy" id="7048"/>
    <lineage>
        <taxon>Eukaryota</taxon>
        <taxon>Metazoa</taxon>
        <taxon>Ecdysozoa</taxon>
        <taxon>Arthropoda</taxon>
        <taxon>Hexapoda</taxon>
        <taxon>Insecta</taxon>
        <taxon>Pterygota</taxon>
        <taxon>Neoptera</taxon>
        <taxon>Endopterygota</taxon>
        <taxon>Coleoptera</taxon>
        <taxon>Polyphaga</taxon>
        <taxon>Cucujiformia</taxon>
        <taxon>Curculionidae</taxon>
        <taxon>Dryophthorinae</taxon>
        <taxon>Sitophilus</taxon>
    </lineage>
</organism>
<evidence type="ECO:0000313" key="4">
    <source>
        <dbReference type="Proteomes" id="UP000504635"/>
    </source>
</evidence>
<dbReference type="AlphaFoldDB" id="A0A6J2XSD8"/>
<accession>A0A6J2XSD8</accession>
<keyword evidence="2" id="KW-1133">Transmembrane helix</keyword>
<dbReference type="KEGG" id="soy:115880467"/>
<evidence type="ECO:0000256" key="3">
    <source>
        <dbReference type="SAM" id="SignalP"/>
    </source>
</evidence>
<evidence type="ECO:0000256" key="1">
    <source>
        <dbReference type="SAM" id="MobiDB-lite"/>
    </source>
</evidence>
<dbReference type="RefSeq" id="XP_030753534.1">
    <property type="nucleotide sequence ID" value="XM_030897674.1"/>
</dbReference>
<dbReference type="GeneID" id="115880467"/>
<gene>
    <name evidence="5" type="primary">LOC115880467</name>
</gene>
<dbReference type="InParanoid" id="A0A6J2XSD8"/>
<name>A0A6J2XSD8_SITOR</name>
<keyword evidence="4" id="KW-1185">Reference proteome</keyword>